<reference evidence="1 2" key="1">
    <citation type="journal article" date="2011" name="Front. Microbiol.">
        <title>Genomic signatures of strain selection and enhancement in Bacillus atrophaeus var. globigii, a historical biowarfare simulant.</title>
        <authorList>
            <person name="Gibbons H.S."/>
            <person name="Broomall S.M."/>
            <person name="McNew L.A."/>
            <person name="Daligault H."/>
            <person name="Chapman C."/>
            <person name="Bruce D."/>
            <person name="Karavis M."/>
            <person name="Krepps M."/>
            <person name="McGregor P.A."/>
            <person name="Hong C."/>
            <person name="Park K.H."/>
            <person name="Akmal A."/>
            <person name="Feldman A."/>
            <person name="Lin J.S."/>
            <person name="Chang W.E."/>
            <person name="Higgs B.W."/>
            <person name="Demirev P."/>
            <person name="Lindquist J."/>
            <person name="Liem A."/>
            <person name="Fochler E."/>
            <person name="Read T.D."/>
            <person name="Tapia R."/>
            <person name="Johnson S."/>
            <person name="Bishop-Lilly K.A."/>
            <person name="Detter C."/>
            <person name="Han C."/>
            <person name="Sozhamannan S."/>
            <person name="Rosenzweig C.N."/>
            <person name="Skowronski E.W."/>
        </authorList>
    </citation>
    <scope>NUCLEOTIDE SEQUENCE [LARGE SCALE GENOMIC DNA]</scope>
    <source>
        <strain evidence="1 2">CC-PW-9</strain>
    </source>
</reference>
<gene>
    <name evidence="1" type="ORF">CWI84_10335</name>
</gene>
<dbReference type="RefSeq" id="WP_126842507.1">
    <property type="nucleotide sequence ID" value="NZ_PIQH01000009.1"/>
</dbReference>
<dbReference type="EMBL" id="PIQH01000009">
    <property type="protein sequence ID" value="RUO78934.1"/>
    <property type="molecule type" value="Genomic_DNA"/>
</dbReference>
<dbReference type="PANTHER" id="PTHR36154:SF1">
    <property type="entry name" value="DNA-BINDING TRANSCRIPTIONAL ACTIVATOR ALPA"/>
    <property type="match status" value="1"/>
</dbReference>
<evidence type="ECO:0000313" key="1">
    <source>
        <dbReference type="EMBL" id="RUO78934.1"/>
    </source>
</evidence>
<dbReference type="AlphaFoldDB" id="A0A432ZM27"/>
<dbReference type="InterPro" id="IPR052931">
    <property type="entry name" value="Prophage_regulatory_activator"/>
</dbReference>
<comment type="caution">
    <text evidence="1">The sequence shown here is derived from an EMBL/GenBank/DDBJ whole genome shotgun (WGS) entry which is preliminary data.</text>
</comment>
<dbReference type="PANTHER" id="PTHR36154">
    <property type="entry name" value="DNA-BINDING TRANSCRIPTIONAL ACTIVATOR ALPA"/>
    <property type="match status" value="1"/>
</dbReference>
<keyword evidence="2" id="KW-1185">Reference proteome</keyword>
<name>A0A432ZM27_9GAMM</name>
<dbReference type="Proteomes" id="UP000287996">
    <property type="component" value="Unassembled WGS sequence"/>
</dbReference>
<dbReference type="Gene3D" id="1.10.238.160">
    <property type="match status" value="1"/>
</dbReference>
<dbReference type="InterPro" id="IPR010260">
    <property type="entry name" value="AlpA"/>
</dbReference>
<evidence type="ECO:0000313" key="2">
    <source>
        <dbReference type="Proteomes" id="UP000287996"/>
    </source>
</evidence>
<sequence length="63" mass="7329">MSYQLIKLQDVSKLTTLSRSSIYRLIKDGMFPAPVNLGYRSVAWVEREVIDWVESRLAERLAQ</sequence>
<proteinExistence type="predicted"/>
<dbReference type="OrthoDB" id="8455288at2"/>
<accession>A0A432ZM27</accession>
<organism evidence="1 2">
    <name type="scientific">Idiomarina tyrosinivorans</name>
    <dbReference type="NCBI Taxonomy" id="1445662"/>
    <lineage>
        <taxon>Bacteria</taxon>
        <taxon>Pseudomonadati</taxon>
        <taxon>Pseudomonadota</taxon>
        <taxon>Gammaproteobacteria</taxon>
        <taxon>Alteromonadales</taxon>
        <taxon>Idiomarinaceae</taxon>
        <taxon>Idiomarina</taxon>
    </lineage>
</organism>
<dbReference type="Pfam" id="PF05930">
    <property type="entry name" value="Phage_AlpA"/>
    <property type="match status" value="1"/>
</dbReference>
<protein>
    <submittedName>
        <fullName evidence="1">Transcriptional regulator</fullName>
    </submittedName>
</protein>